<dbReference type="InterPro" id="IPR053772">
    <property type="entry name" value="At1g61320/At1g61330-like"/>
</dbReference>
<dbReference type="Pfam" id="PF08387">
    <property type="entry name" value="FBD"/>
    <property type="match status" value="1"/>
</dbReference>
<name>A0A7J7MWL4_9MAGN</name>
<dbReference type="PANTHER" id="PTHR34145:SF28">
    <property type="entry name" value="F-BOX DOMAIN-CONTAINING PROTEIN"/>
    <property type="match status" value="1"/>
</dbReference>
<dbReference type="PANTHER" id="PTHR34145">
    <property type="entry name" value="OS02G0105600 PROTEIN"/>
    <property type="match status" value="1"/>
</dbReference>
<evidence type="ECO:0000259" key="1">
    <source>
        <dbReference type="Pfam" id="PF08387"/>
    </source>
</evidence>
<keyword evidence="3" id="KW-1185">Reference proteome</keyword>
<organism evidence="2 3">
    <name type="scientific">Kingdonia uniflora</name>
    <dbReference type="NCBI Taxonomy" id="39325"/>
    <lineage>
        <taxon>Eukaryota</taxon>
        <taxon>Viridiplantae</taxon>
        <taxon>Streptophyta</taxon>
        <taxon>Embryophyta</taxon>
        <taxon>Tracheophyta</taxon>
        <taxon>Spermatophyta</taxon>
        <taxon>Magnoliopsida</taxon>
        <taxon>Ranunculales</taxon>
        <taxon>Circaeasteraceae</taxon>
        <taxon>Kingdonia</taxon>
    </lineage>
</organism>
<reference evidence="2 3" key="1">
    <citation type="journal article" date="2020" name="IScience">
        <title>Genome Sequencing of the Endangered Kingdonia uniflora (Circaeasteraceae, Ranunculales) Reveals Potential Mechanisms of Evolutionary Specialization.</title>
        <authorList>
            <person name="Sun Y."/>
            <person name="Deng T."/>
            <person name="Zhang A."/>
            <person name="Moore M.J."/>
            <person name="Landis J.B."/>
            <person name="Lin N."/>
            <person name="Zhang H."/>
            <person name="Zhang X."/>
            <person name="Huang J."/>
            <person name="Zhang X."/>
            <person name="Sun H."/>
            <person name="Wang H."/>
        </authorList>
    </citation>
    <scope>NUCLEOTIDE SEQUENCE [LARGE SCALE GENOMIC DNA]</scope>
    <source>
        <strain evidence="2">TB1705</strain>
        <tissue evidence="2">Leaf</tissue>
    </source>
</reference>
<evidence type="ECO:0000313" key="2">
    <source>
        <dbReference type="EMBL" id="KAF6159305.1"/>
    </source>
</evidence>
<dbReference type="EMBL" id="JACGCM010001193">
    <property type="protein sequence ID" value="KAF6159305.1"/>
    <property type="molecule type" value="Genomic_DNA"/>
</dbReference>
<dbReference type="InterPro" id="IPR006566">
    <property type="entry name" value="FBD"/>
</dbReference>
<feature type="domain" description="FBD" evidence="1">
    <location>
        <begin position="94"/>
        <end position="129"/>
    </location>
</feature>
<evidence type="ECO:0000313" key="3">
    <source>
        <dbReference type="Proteomes" id="UP000541444"/>
    </source>
</evidence>
<comment type="caution">
    <text evidence="2">The sequence shown here is derived from an EMBL/GenBank/DDBJ whole genome shotgun (WGS) entry which is preliminary data.</text>
</comment>
<sequence>MPKRCQLFCPKLMISVGHTYEGGFPTPFYNLKWLKLDLPYGDRYTCHYREPYNINNLLERFPNLETLVIDICDPMSFNRYIEDWKTETLQFSMHHLKSVAVRAFSGRSNEVGLLKFLLDGAVVLEKAVIATTSVRSLTDHEKLLLKKIIEEIKSNPQASSYAEILFK</sequence>
<protein>
    <recommendedName>
        <fullName evidence="1">FBD domain-containing protein</fullName>
    </recommendedName>
</protein>
<gene>
    <name evidence="2" type="ORF">GIB67_032076</name>
</gene>
<accession>A0A7J7MWL4</accession>
<dbReference type="Proteomes" id="UP000541444">
    <property type="component" value="Unassembled WGS sequence"/>
</dbReference>
<proteinExistence type="predicted"/>
<dbReference type="AlphaFoldDB" id="A0A7J7MWL4"/>
<dbReference type="OrthoDB" id="1298252at2759"/>